<sequence>MNNSCTRKAKKVHGIEVEHQHVKYFTETFTFHSLGTTWKEYLFDGNNGTT</sequence>
<organism evidence="1 2">
    <name type="scientific">Tetranychus urticae</name>
    <name type="common">Two-spotted spider mite</name>
    <dbReference type="NCBI Taxonomy" id="32264"/>
    <lineage>
        <taxon>Eukaryota</taxon>
        <taxon>Metazoa</taxon>
        <taxon>Ecdysozoa</taxon>
        <taxon>Arthropoda</taxon>
        <taxon>Chelicerata</taxon>
        <taxon>Arachnida</taxon>
        <taxon>Acari</taxon>
        <taxon>Acariformes</taxon>
        <taxon>Trombidiformes</taxon>
        <taxon>Prostigmata</taxon>
        <taxon>Eleutherengona</taxon>
        <taxon>Raphignathae</taxon>
        <taxon>Tetranychoidea</taxon>
        <taxon>Tetranychidae</taxon>
        <taxon>Tetranychus</taxon>
    </lineage>
</organism>
<name>T1L4R9_TETUR</name>
<reference evidence="1" key="2">
    <citation type="submission" date="2015-06" db="UniProtKB">
        <authorList>
            <consortium name="EnsemblMetazoa"/>
        </authorList>
    </citation>
    <scope>IDENTIFICATION</scope>
</reference>
<proteinExistence type="predicted"/>
<dbReference type="EnsemblMetazoa" id="tetur40g00240.1">
    <property type="protein sequence ID" value="tetur40g00240.1"/>
    <property type="gene ID" value="tetur40g00240"/>
</dbReference>
<dbReference type="EMBL" id="CAEY01001161">
    <property type="status" value="NOT_ANNOTATED_CDS"/>
    <property type="molecule type" value="Genomic_DNA"/>
</dbReference>
<dbReference type="Proteomes" id="UP000015104">
    <property type="component" value="Unassembled WGS sequence"/>
</dbReference>
<evidence type="ECO:0000313" key="1">
    <source>
        <dbReference type="EnsemblMetazoa" id="tetur40g00240.1"/>
    </source>
</evidence>
<dbReference type="HOGENOM" id="CLU_3126927_0_0_1"/>
<protein>
    <submittedName>
        <fullName evidence="1">Uncharacterized protein</fullName>
    </submittedName>
</protein>
<keyword evidence="2" id="KW-1185">Reference proteome</keyword>
<dbReference type="AlphaFoldDB" id="T1L4R9"/>
<evidence type="ECO:0000313" key="2">
    <source>
        <dbReference type="Proteomes" id="UP000015104"/>
    </source>
</evidence>
<accession>T1L4R9</accession>
<reference evidence="2" key="1">
    <citation type="submission" date="2011-08" db="EMBL/GenBank/DDBJ databases">
        <authorList>
            <person name="Rombauts S."/>
        </authorList>
    </citation>
    <scope>NUCLEOTIDE SEQUENCE</scope>
    <source>
        <strain evidence="2">London</strain>
    </source>
</reference>